<gene>
    <name evidence="1" type="ORF">ESV85_13325</name>
</gene>
<evidence type="ECO:0000313" key="2">
    <source>
        <dbReference type="Proteomes" id="UP000321935"/>
    </source>
</evidence>
<dbReference type="AlphaFoldDB" id="A0A5C7ANH0"/>
<evidence type="ECO:0000313" key="1">
    <source>
        <dbReference type="EMBL" id="TXE10310.1"/>
    </source>
</evidence>
<accession>A0A5C7ANH0</accession>
<dbReference type="PROSITE" id="PS51257">
    <property type="entry name" value="PROKAR_LIPOPROTEIN"/>
    <property type="match status" value="1"/>
</dbReference>
<proteinExistence type="predicted"/>
<evidence type="ECO:0008006" key="3">
    <source>
        <dbReference type="Google" id="ProtNLM"/>
    </source>
</evidence>
<protein>
    <recommendedName>
        <fullName evidence="3">Lipoprotein</fullName>
    </recommendedName>
</protein>
<reference evidence="1 2" key="1">
    <citation type="submission" date="2019-08" db="EMBL/GenBank/DDBJ databases">
        <title>Genomes sequence of Algoriphagus aquimarinus ACAM450.</title>
        <authorList>
            <person name="Bowman J.P."/>
        </authorList>
    </citation>
    <scope>NUCLEOTIDE SEQUENCE [LARGE SCALE GENOMIC DNA]</scope>
    <source>
        <strain evidence="1 2">ACAM 450</strain>
    </source>
</reference>
<dbReference type="EMBL" id="VORW01000008">
    <property type="protein sequence ID" value="TXE10310.1"/>
    <property type="molecule type" value="Genomic_DNA"/>
</dbReference>
<sequence>MIKALNLIGNILFACLFIYLTSCASYRYKANVEDEKTPTLSDGWSQLDDSNYLVVHSGDQMMELYEVSFNENEKIVSGKLKPFVGLPLEYYNKIPDKSRNKKQPRKPGKTDKDAVKQIHFMLTDNFDLSSNEISFQLAEIRNVALSKSATPNSSIVGIVAGSTVVAFGTFLAIACSCPHVFINDGDEVKKVNSLYTGAKASQLERSDLKKLPDYFSDQSSFSLTITNEENEDQFTNMVELVVVNHDENVTVEADMDGNIYTILKPRSSVSEEDSDYVLARISAKDESSYKFDSDVADGLSTISLEFQNPLREKTGKLVMNLKNTQWSGYVYNEFSSLFGSKYVKWIEKNEDKSKEEREQWMREQGIKLLVEMKTEEGWQQIDEIELLGDITYNSVVVPFEIKNANQNVEFRLKSGFRFWDLDFAGVDYSKQDELNVTVIKPNSATGNKGEDFLDVLLADDEVYMKHLGMDSSTELKFEGLPVSSEMERTVFLRAKGYYISKQEYLGKVDRAKLKNFKNPGELSRFSQELYQNVFYNNLVTK</sequence>
<organism evidence="1 2">
    <name type="scientific">Algoriphagus aquimarinus</name>
    <dbReference type="NCBI Taxonomy" id="237018"/>
    <lineage>
        <taxon>Bacteria</taxon>
        <taxon>Pseudomonadati</taxon>
        <taxon>Bacteroidota</taxon>
        <taxon>Cytophagia</taxon>
        <taxon>Cytophagales</taxon>
        <taxon>Cyclobacteriaceae</taxon>
        <taxon>Algoriphagus</taxon>
    </lineage>
</organism>
<dbReference type="OrthoDB" id="621906at2"/>
<comment type="caution">
    <text evidence="1">The sequence shown here is derived from an EMBL/GenBank/DDBJ whole genome shotgun (WGS) entry which is preliminary data.</text>
</comment>
<dbReference type="Proteomes" id="UP000321935">
    <property type="component" value="Unassembled WGS sequence"/>
</dbReference>
<dbReference type="RefSeq" id="WP_146918379.1">
    <property type="nucleotide sequence ID" value="NZ_VORW01000008.1"/>
</dbReference>
<name>A0A5C7ANH0_9BACT</name>